<dbReference type="EMBL" id="JACHEW010000018">
    <property type="protein sequence ID" value="MBB6017784.1"/>
    <property type="molecule type" value="Genomic_DNA"/>
</dbReference>
<dbReference type="Proteomes" id="UP000313988">
    <property type="component" value="Unassembled WGS sequence"/>
</dbReference>
<dbReference type="Proteomes" id="UP000629870">
    <property type="component" value="Unassembled WGS sequence"/>
</dbReference>
<sequence length="220" mass="23610">MTPNHHEYTIPLSPTPTQERALDALSALTHRLECAALQQVQLGVTTSLSALLGGPDHPERGDEAEILALLALSELAAAPLGLVQQAVSGRRARIARGDLAAPQQPAAVAGEGLIVPATPGDLTLAGVPGIVKVGIDRLPPWAAQVWWHAAGGAKPDLDPRLVTASVTGWAYIERGSYAGERGWLIDIALDWDAYPTWQLVRDGDGWDDEPWRREVRHLMV</sequence>
<evidence type="ECO:0000313" key="3">
    <source>
        <dbReference type="Proteomes" id="UP000313988"/>
    </source>
</evidence>
<dbReference type="AlphaFoldDB" id="A0A5C4Y8Q8"/>
<proteinExistence type="predicted"/>
<comment type="caution">
    <text evidence="2">The sequence shown here is derived from an EMBL/GenBank/DDBJ whole genome shotgun (WGS) entry which is preliminary data.</text>
</comment>
<dbReference type="OrthoDB" id="572300at2"/>
<reference evidence="2 3" key="1">
    <citation type="submission" date="2019-06" db="EMBL/GenBank/DDBJ databases">
        <title>Genome sequence of Deinococcus radiopugnans ATCC 19172.</title>
        <authorList>
            <person name="Maclea K.S."/>
            <person name="Maynard C.R."/>
        </authorList>
    </citation>
    <scope>NUCLEOTIDE SEQUENCE [LARGE SCALE GENOMIC DNA]</scope>
    <source>
        <strain evidence="2 3">ATCC 19172</strain>
    </source>
</reference>
<evidence type="ECO:0000313" key="4">
    <source>
        <dbReference type="Proteomes" id="UP000629870"/>
    </source>
</evidence>
<accession>A0A5C4Y8Q8</accession>
<dbReference type="RefSeq" id="WP_139402181.1">
    <property type="nucleotide sequence ID" value="NZ_JACHEW010000018.1"/>
</dbReference>
<dbReference type="EMBL" id="VDMO01000007">
    <property type="protein sequence ID" value="TNM71417.1"/>
    <property type="molecule type" value="Genomic_DNA"/>
</dbReference>
<gene>
    <name evidence="2" type="ORF">FHR04_07630</name>
    <name evidence="1" type="ORF">HNQ04_003053</name>
</gene>
<organism evidence="2 3">
    <name type="scientific">Deinococcus radiopugnans ATCC 19172</name>
    <dbReference type="NCBI Taxonomy" id="585398"/>
    <lineage>
        <taxon>Bacteria</taxon>
        <taxon>Thermotogati</taxon>
        <taxon>Deinococcota</taxon>
        <taxon>Deinococci</taxon>
        <taxon>Deinococcales</taxon>
        <taxon>Deinococcaceae</taxon>
        <taxon>Deinococcus</taxon>
    </lineage>
</organism>
<keyword evidence="4" id="KW-1185">Reference proteome</keyword>
<reference evidence="1 4" key="2">
    <citation type="submission" date="2020-08" db="EMBL/GenBank/DDBJ databases">
        <title>Genomic Encyclopedia of Type Strains, Phase IV (KMG-IV): sequencing the most valuable type-strain genomes for metagenomic binning, comparative biology and taxonomic classification.</title>
        <authorList>
            <person name="Goeker M."/>
        </authorList>
    </citation>
    <scope>NUCLEOTIDE SEQUENCE [LARGE SCALE GENOMIC DNA]</scope>
    <source>
        <strain evidence="1 4">DSM 12027</strain>
    </source>
</reference>
<name>A0A5C4Y8Q8_9DEIO</name>
<evidence type="ECO:0000313" key="2">
    <source>
        <dbReference type="EMBL" id="TNM71417.1"/>
    </source>
</evidence>
<evidence type="ECO:0000313" key="1">
    <source>
        <dbReference type="EMBL" id="MBB6017784.1"/>
    </source>
</evidence>
<protein>
    <submittedName>
        <fullName evidence="2">Uncharacterized protein</fullName>
    </submittedName>
</protein>